<organism evidence="11 12">
    <name type="scientific">Klebsormidium nitens</name>
    <name type="common">Green alga</name>
    <name type="synonym">Ulothrix nitens</name>
    <dbReference type="NCBI Taxonomy" id="105231"/>
    <lineage>
        <taxon>Eukaryota</taxon>
        <taxon>Viridiplantae</taxon>
        <taxon>Streptophyta</taxon>
        <taxon>Klebsormidiophyceae</taxon>
        <taxon>Klebsormidiales</taxon>
        <taxon>Klebsormidiaceae</taxon>
        <taxon>Klebsormidium</taxon>
    </lineage>
</organism>
<dbReference type="OrthoDB" id="275278at2759"/>
<dbReference type="GO" id="GO:0005739">
    <property type="term" value="C:mitochondrion"/>
    <property type="evidence" value="ECO:0000318"/>
    <property type="project" value="GO_Central"/>
</dbReference>
<protein>
    <recommendedName>
        <fullName evidence="10">Letm1 RBD domain-containing protein</fullName>
    </recommendedName>
</protein>
<feature type="transmembrane region" description="Helical" evidence="9">
    <location>
        <begin position="276"/>
        <end position="299"/>
    </location>
</feature>
<gene>
    <name evidence="11" type="ORF">KFL_002600070</name>
</gene>
<dbReference type="InterPro" id="IPR044202">
    <property type="entry name" value="LETM1/MDM38-like"/>
</dbReference>
<keyword evidence="2 9" id="KW-0812">Transmembrane</keyword>
<dbReference type="STRING" id="105231.A0A1Y1I912"/>
<dbReference type="GO" id="GO:0005743">
    <property type="term" value="C:mitochondrial inner membrane"/>
    <property type="evidence" value="ECO:0007669"/>
    <property type="project" value="UniProtKB-SubCell"/>
</dbReference>
<dbReference type="GO" id="GO:0043022">
    <property type="term" value="F:ribosome binding"/>
    <property type="evidence" value="ECO:0007669"/>
    <property type="project" value="InterPro"/>
</dbReference>
<dbReference type="InterPro" id="IPR033122">
    <property type="entry name" value="LETM1-like_RBD"/>
</dbReference>
<evidence type="ECO:0000256" key="6">
    <source>
        <dbReference type="ARBA" id="ARBA00023136"/>
    </source>
</evidence>
<dbReference type="EMBL" id="DF237209">
    <property type="protein sequence ID" value="GAQ85899.1"/>
    <property type="molecule type" value="Genomic_DNA"/>
</dbReference>
<evidence type="ECO:0000313" key="11">
    <source>
        <dbReference type="EMBL" id="GAQ85899.1"/>
    </source>
</evidence>
<evidence type="ECO:0000256" key="1">
    <source>
        <dbReference type="ARBA" id="ARBA00004434"/>
    </source>
</evidence>
<evidence type="ECO:0000256" key="8">
    <source>
        <dbReference type="SAM" id="MobiDB-lite"/>
    </source>
</evidence>
<accession>A0A1Y1I912</accession>
<feature type="domain" description="Letm1 RBD" evidence="10">
    <location>
        <begin position="322"/>
        <end position="512"/>
    </location>
</feature>
<feature type="region of interest" description="Disordered" evidence="8">
    <location>
        <begin position="737"/>
        <end position="842"/>
    </location>
</feature>
<keyword evidence="3" id="KW-0999">Mitochondrion inner membrane</keyword>
<evidence type="ECO:0000256" key="9">
    <source>
        <dbReference type="SAM" id="Phobius"/>
    </source>
</evidence>
<sequence length="842" mass="92463">MATRQGVGLARLLCQRGRRATGLLESSLDSQLPFAAVRWRGKHHSANHDFLQESPCAFLSSNSSEDSESEERNTRPALTVDPAWLRAAPFRLHPHHSASSLNLPYTVRWSPSTPELSVRWFSSKPGSDAAALGAEFQGAVAEVLKSEHGERLQKETSASEAAACDDAVNSLSEAQKKAKQKEAAKKDKTILQQAIATIVGIPAALRAVFSMSGADWVRTFKGWGTAIKETAQHYWVGTKLLWADVRVASRLLLKVANGKSLTRRERKQLTRTVADVFRLVPFAIFVIVPFMEFLLPVFLRFFPNMLPSTFQDKMKEEELMKKKLQARLQYARFLQETVGEMAREVKSTSTGEKKKTAEDLVAFMQKVRTGQHVSNDDIVNFAKLFNDELTLDNISRPRLVSMCKYMGLSPFGTDAYLRYTLRARLNWIKEDDKLIQREGVDSLTEKELRSACRQRGMLMVGNMTEDEMRMEIREWLDLSLNRSLPSSLLILSRIVTRNLDDAVVQSTLPLILVPPPDSSRASGQTETDTPKDADMRLLWSSRTAPSPPLPATAFSLPEQALPLPLPLPFPQASPFPGGASLAAPGFVHGAQFSSMSRPPNGDRSRNGAAVLWDARMARTALSMGSMASSRAPFLNGRSHGGAQFSHTDSKPQPLVSQASVKTAPAARGVAGREPQPPVQVTALVSSRTPTAQEIISRVLRQLSDQKTASDESLRSRALVPYANRPLPVSALLASLRNRQHKPSSKPGVSSGLVPVPPHPGTFTNHGSHALPPTSTPPQNTASEAPRPAAHVTILLPYEETAYEESSGDPSQQSFEAALSGLPFRPSGLRMSRSKLAEMWNSD</sequence>
<reference evidence="11 12" key="1">
    <citation type="journal article" date="2014" name="Nat. Commun.">
        <title>Klebsormidium flaccidum genome reveals primary factors for plant terrestrial adaptation.</title>
        <authorList>
            <person name="Hori K."/>
            <person name="Maruyama F."/>
            <person name="Fujisawa T."/>
            <person name="Togashi T."/>
            <person name="Yamamoto N."/>
            <person name="Seo M."/>
            <person name="Sato S."/>
            <person name="Yamada T."/>
            <person name="Mori H."/>
            <person name="Tajima N."/>
            <person name="Moriyama T."/>
            <person name="Ikeuchi M."/>
            <person name="Watanabe M."/>
            <person name="Wada H."/>
            <person name="Kobayashi K."/>
            <person name="Saito M."/>
            <person name="Masuda T."/>
            <person name="Sasaki-Sekimoto Y."/>
            <person name="Mashiguchi K."/>
            <person name="Awai K."/>
            <person name="Shimojima M."/>
            <person name="Masuda S."/>
            <person name="Iwai M."/>
            <person name="Nobusawa T."/>
            <person name="Narise T."/>
            <person name="Kondo S."/>
            <person name="Saito H."/>
            <person name="Sato R."/>
            <person name="Murakawa M."/>
            <person name="Ihara Y."/>
            <person name="Oshima-Yamada Y."/>
            <person name="Ohtaka K."/>
            <person name="Satoh M."/>
            <person name="Sonobe K."/>
            <person name="Ishii M."/>
            <person name="Ohtani R."/>
            <person name="Kanamori-Sato M."/>
            <person name="Honoki R."/>
            <person name="Miyazaki D."/>
            <person name="Mochizuki H."/>
            <person name="Umetsu J."/>
            <person name="Higashi K."/>
            <person name="Shibata D."/>
            <person name="Kamiya Y."/>
            <person name="Sato N."/>
            <person name="Nakamura Y."/>
            <person name="Tabata S."/>
            <person name="Ida S."/>
            <person name="Kurokawa K."/>
            <person name="Ohta H."/>
        </authorList>
    </citation>
    <scope>NUCLEOTIDE SEQUENCE [LARGE SCALE GENOMIC DNA]</scope>
    <source>
        <strain evidence="11 12">NIES-2285</strain>
    </source>
</reference>
<keyword evidence="5 7" id="KW-0496">Mitochondrion</keyword>
<dbReference type="PANTHER" id="PTHR14009">
    <property type="entry name" value="LEUCINE ZIPPER-EF-HAND CONTAINING TRANSMEMBRANE PROTEIN"/>
    <property type="match status" value="1"/>
</dbReference>
<evidence type="ECO:0000256" key="4">
    <source>
        <dbReference type="ARBA" id="ARBA00022989"/>
    </source>
</evidence>
<feature type="region of interest" description="Disordered" evidence="8">
    <location>
        <begin position="514"/>
        <end position="533"/>
    </location>
</feature>
<evidence type="ECO:0000256" key="5">
    <source>
        <dbReference type="ARBA" id="ARBA00023128"/>
    </source>
</evidence>
<dbReference type="AlphaFoldDB" id="A0A1Y1I912"/>
<feature type="compositionally biased region" description="Low complexity" evidence="8">
    <location>
        <begin position="744"/>
        <end position="753"/>
    </location>
</feature>
<evidence type="ECO:0000313" key="12">
    <source>
        <dbReference type="Proteomes" id="UP000054558"/>
    </source>
</evidence>
<keyword evidence="12" id="KW-1185">Reference proteome</keyword>
<dbReference type="Proteomes" id="UP000054558">
    <property type="component" value="Unassembled WGS sequence"/>
</dbReference>
<keyword evidence="6 9" id="KW-0472">Membrane</keyword>
<evidence type="ECO:0000256" key="2">
    <source>
        <dbReference type="ARBA" id="ARBA00022692"/>
    </source>
</evidence>
<keyword evidence="4 9" id="KW-1133">Transmembrane helix</keyword>
<evidence type="ECO:0000256" key="7">
    <source>
        <dbReference type="PROSITE-ProRule" id="PRU01094"/>
    </source>
</evidence>
<dbReference type="PANTHER" id="PTHR14009:SF1">
    <property type="entry name" value="MITOCHONDRIAL PROTON_CALCIUM EXCHANGER PROTEIN"/>
    <property type="match status" value="1"/>
</dbReference>
<dbReference type="PROSITE" id="PS51758">
    <property type="entry name" value="LETM1_RBD"/>
    <property type="match status" value="1"/>
</dbReference>
<proteinExistence type="predicted"/>
<name>A0A1Y1I912_KLENI</name>
<evidence type="ECO:0000256" key="3">
    <source>
        <dbReference type="ARBA" id="ARBA00022792"/>
    </source>
</evidence>
<comment type="subcellular location">
    <subcellularLocation>
        <location evidence="1">Mitochondrion inner membrane</location>
        <topology evidence="1">Single-pass membrane protein</topology>
    </subcellularLocation>
</comment>
<evidence type="ECO:0000259" key="10">
    <source>
        <dbReference type="PROSITE" id="PS51758"/>
    </source>
</evidence>
<feature type="region of interest" description="Disordered" evidence="8">
    <location>
        <begin position="632"/>
        <end position="677"/>
    </location>
</feature>
<dbReference type="Pfam" id="PF07766">
    <property type="entry name" value="LETM1_RBD"/>
    <property type="match status" value="1"/>
</dbReference>